<evidence type="ECO:0008006" key="4">
    <source>
        <dbReference type="Google" id="ProtNLM"/>
    </source>
</evidence>
<evidence type="ECO:0000313" key="3">
    <source>
        <dbReference type="Proteomes" id="UP000578449"/>
    </source>
</evidence>
<keyword evidence="1" id="KW-1133">Transmembrane helix</keyword>
<comment type="caution">
    <text evidence="2">The sequence shown here is derived from an EMBL/GenBank/DDBJ whole genome shotgun (WGS) entry which is preliminary data.</text>
</comment>
<dbReference type="RefSeq" id="WP_185048181.1">
    <property type="nucleotide sequence ID" value="NZ_BAABIX010000023.1"/>
</dbReference>
<gene>
    <name evidence="2" type="ORF">HNP84_001046</name>
</gene>
<reference evidence="2 3" key="1">
    <citation type="submission" date="2020-08" db="EMBL/GenBank/DDBJ databases">
        <title>Genomic Encyclopedia of Type Strains, Phase IV (KMG-IV): sequencing the most valuable type-strain genomes for metagenomic binning, comparative biology and taxonomic classification.</title>
        <authorList>
            <person name="Goeker M."/>
        </authorList>
    </citation>
    <scope>NUCLEOTIDE SEQUENCE [LARGE SCALE GENOMIC DNA]</scope>
    <source>
        <strain evidence="2 3">DSM 45615</strain>
    </source>
</reference>
<feature type="transmembrane region" description="Helical" evidence="1">
    <location>
        <begin position="102"/>
        <end position="123"/>
    </location>
</feature>
<keyword evidence="1" id="KW-0812">Transmembrane</keyword>
<dbReference type="Proteomes" id="UP000578449">
    <property type="component" value="Unassembled WGS sequence"/>
</dbReference>
<accession>A0A840P1J6</accession>
<protein>
    <recommendedName>
        <fullName evidence="4">DUF1440 domain-containing protein</fullName>
    </recommendedName>
</protein>
<organism evidence="2 3">
    <name type="scientific">Thermocatellispora tengchongensis</name>
    <dbReference type="NCBI Taxonomy" id="1073253"/>
    <lineage>
        <taxon>Bacteria</taxon>
        <taxon>Bacillati</taxon>
        <taxon>Actinomycetota</taxon>
        <taxon>Actinomycetes</taxon>
        <taxon>Streptosporangiales</taxon>
        <taxon>Streptosporangiaceae</taxon>
        <taxon>Thermocatellispora</taxon>
    </lineage>
</organism>
<keyword evidence="3" id="KW-1185">Reference proteome</keyword>
<evidence type="ECO:0000256" key="1">
    <source>
        <dbReference type="SAM" id="Phobius"/>
    </source>
</evidence>
<dbReference type="EMBL" id="JACHGN010000002">
    <property type="protein sequence ID" value="MBB5131340.1"/>
    <property type="molecule type" value="Genomic_DNA"/>
</dbReference>
<keyword evidence="1" id="KW-0472">Membrane</keyword>
<feature type="transmembrane region" description="Helical" evidence="1">
    <location>
        <begin position="143"/>
        <end position="161"/>
    </location>
</feature>
<evidence type="ECO:0000313" key="2">
    <source>
        <dbReference type="EMBL" id="MBB5131340.1"/>
    </source>
</evidence>
<name>A0A840P1J6_9ACTN</name>
<proteinExistence type="predicted"/>
<dbReference type="AlphaFoldDB" id="A0A840P1J6"/>
<feature type="transmembrane region" description="Helical" evidence="1">
    <location>
        <begin position="76"/>
        <end position="95"/>
    </location>
</feature>
<sequence length="171" mass="17661">MKRASAGRGDLSRRLLAGAMAGAAGTTALNTLSYLDMIVRARPASSLPEKAAGRLAERLHADLGEGEHARNREQGLGPMLGIATGLGVGIAYALVRGAMREVPLPAAAGGVGVAASVASNAPMTTLRLTDPRKWGLSGWLSDIIPHLGYGLVTAAVVEAMTGRDSIRRGRR</sequence>